<dbReference type="Pfam" id="PF03960">
    <property type="entry name" value="ArsC"/>
    <property type="match status" value="1"/>
</dbReference>
<dbReference type="SUPFAM" id="SSF52833">
    <property type="entry name" value="Thioredoxin-like"/>
    <property type="match status" value="1"/>
</dbReference>
<protein>
    <submittedName>
        <fullName evidence="2">Arsenate reductase (Glutaredoxin)</fullName>
    </submittedName>
</protein>
<gene>
    <name evidence="2" type="primary">arsC</name>
    <name evidence="2" type="ORF">GCM10009810_22850</name>
</gene>
<name>A0ABP4WXW7_9MICO</name>
<comment type="similarity">
    <text evidence="1">Belongs to the ArsC family.</text>
</comment>
<reference evidence="3" key="1">
    <citation type="journal article" date="2019" name="Int. J. Syst. Evol. Microbiol.">
        <title>The Global Catalogue of Microorganisms (GCM) 10K type strain sequencing project: providing services to taxonomists for standard genome sequencing and annotation.</title>
        <authorList>
            <consortium name="The Broad Institute Genomics Platform"/>
            <consortium name="The Broad Institute Genome Sequencing Center for Infectious Disease"/>
            <person name="Wu L."/>
            <person name="Ma J."/>
        </authorList>
    </citation>
    <scope>NUCLEOTIDE SEQUENCE [LARGE SCALE GENOMIC DNA]</scope>
    <source>
        <strain evidence="3">JCM 15591</strain>
    </source>
</reference>
<organism evidence="2 3">
    <name type="scientific">Nostocoides vanveenii</name>
    <dbReference type="NCBI Taxonomy" id="330835"/>
    <lineage>
        <taxon>Bacteria</taxon>
        <taxon>Bacillati</taxon>
        <taxon>Actinomycetota</taxon>
        <taxon>Actinomycetes</taxon>
        <taxon>Micrococcales</taxon>
        <taxon>Intrasporangiaceae</taxon>
        <taxon>Nostocoides</taxon>
    </lineage>
</organism>
<comment type="caution">
    <text evidence="2">The sequence shown here is derived from an EMBL/GenBank/DDBJ whole genome shotgun (WGS) entry which is preliminary data.</text>
</comment>
<dbReference type="RefSeq" id="WP_344066270.1">
    <property type="nucleotide sequence ID" value="NZ_BAAAPN010000051.1"/>
</dbReference>
<accession>A0ABP4WXW7</accession>
<dbReference type="PANTHER" id="PTHR30041">
    <property type="entry name" value="ARSENATE REDUCTASE"/>
    <property type="match status" value="1"/>
</dbReference>
<keyword evidence="3" id="KW-1185">Reference proteome</keyword>
<dbReference type="Proteomes" id="UP001501475">
    <property type="component" value="Unassembled WGS sequence"/>
</dbReference>
<dbReference type="InterPro" id="IPR036249">
    <property type="entry name" value="Thioredoxin-like_sf"/>
</dbReference>
<proteinExistence type="inferred from homology"/>
<evidence type="ECO:0000256" key="1">
    <source>
        <dbReference type="PROSITE-ProRule" id="PRU01282"/>
    </source>
</evidence>
<dbReference type="Gene3D" id="3.40.30.10">
    <property type="entry name" value="Glutaredoxin"/>
    <property type="match status" value="1"/>
</dbReference>
<dbReference type="EMBL" id="BAAAPN010000051">
    <property type="protein sequence ID" value="GAA1762982.1"/>
    <property type="molecule type" value="Genomic_DNA"/>
</dbReference>
<evidence type="ECO:0000313" key="3">
    <source>
        <dbReference type="Proteomes" id="UP001501475"/>
    </source>
</evidence>
<dbReference type="InterPro" id="IPR006660">
    <property type="entry name" value="Arsenate_reductase-like"/>
</dbReference>
<sequence length="118" mass="13219">MSTTTILHNPNCTTSRSALETAEDLGADVEIRRYLKDPLTEAELRDLIAILEDPVEDLVRRDPLFVQLGLDHDDVADAEAVIATLLREPRLLQRPVLIRDGRAIIGRPKDRVRPFLAG</sequence>
<dbReference type="PANTHER" id="PTHR30041:SF4">
    <property type="entry name" value="ARSENATE REDUCTASE"/>
    <property type="match status" value="1"/>
</dbReference>
<evidence type="ECO:0000313" key="2">
    <source>
        <dbReference type="EMBL" id="GAA1762982.1"/>
    </source>
</evidence>
<dbReference type="PROSITE" id="PS51353">
    <property type="entry name" value="ARSC"/>
    <property type="match status" value="1"/>
</dbReference>